<gene>
    <name evidence="1" type="ORF">LCGC14_1200730</name>
</gene>
<name>A0A0F9LGZ5_9ZZZZ</name>
<dbReference type="AlphaFoldDB" id="A0A0F9LGZ5"/>
<sequence>MKFFTDGSVQWPYLLIKIGKYIKKRDKVSHKEILIDPGVWDLKDNYKYVWEGTILLHEFLKTLPSNHFFSLDYPGDMNLHYQKLFLDKSKQYAVGFAYHPNFIVTVQFYHNNYLSFVDNFNWYNNLEIKSGILGLGNMCRHSRCNQFMKHALDYAFKHCKHPRIHIYGLCKDAIPYADKLARRFKVELSIDQEKWQFYKPSKERPYWFKKYINDLENKGVEIELAIDGEI</sequence>
<reference evidence="1" key="1">
    <citation type="journal article" date="2015" name="Nature">
        <title>Complex archaea that bridge the gap between prokaryotes and eukaryotes.</title>
        <authorList>
            <person name="Spang A."/>
            <person name="Saw J.H."/>
            <person name="Jorgensen S.L."/>
            <person name="Zaremba-Niedzwiedzka K."/>
            <person name="Martijn J."/>
            <person name="Lind A.E."/>
            <person name="van Eijk R."/>
            <person name="Schleper C."/>
            <person name="Guy L."/>
            <person name="Ettema T.J."/>
        </authorList>
    </citation>
    <scope>NUCLEOTIDE SEQUENCE</scope>
</reference>
<comment type="caution">
    <text evidence="1">The sequence shown here is derived from an EMBL/GenBank/DDBJ whole genome shotgun (WGS) entry which is preliminary data.</text>
</comment>
<proteinExistence type="predicted"/>
<dbReference type="EMBL" id="LAZR01006169">
    <property type="protein sequence ID" value="KKM94204.1"/>
    <property type="molecule type" value="Genomic_DNA"/>
</dbReference>
<protein>
    <submittedName>
        <fullName evidence="1">Uncharacterized protein</fullName>
    </submittedName>
</protein>
<organism evidence="1">
    <name type="scientific">marine sediment metagenome</name>
    <dbReference type="NCBI Taxonomy" id="412755"/>
    <lineage>
        <taxon>unclassified sequences</taxon>
        <taxon>metagenomes</taxon>
        <taxon>ecological metagenomes</taxon>
    </lineage>
</organism>
<evidence type="ECO:0000313" key="1">
    <source>
        <dbReference type="EMBL" id="KKM94204.1"/>
    </source>
</evidence>
<accession>A0A0F9LGZ5</accession>